<dbReference type="HOGENOM" id="CLU_1325755_0_0_11"/>
<reference evidence="1" key="1">
    <citation type="submission" date="2014-05" db="EMBL/GenBank/DDBJ databases">
        <authorList>
            <person name="Horn Fabian"/>
        </authorList>
    </citation>
    <scope>NUCLEOTIDE SEQUENCE</scope>
</reference>
<dbReference type="InterPro" id="IPR046042">
    <property type="entry name" value="DUF6000"/>
</dbReference>
<dbReference type="RefSeq" id="WP_044577988.1">
    <property type="nucleotide sequence ID" value="NZ_BAABDR010000008.1"/>
</dbReference>
<dbReference type="EMBL" id="JAGGLR010000023">
    <property type="protein sequence ID" value="MBP2066206.1"/>
    <property type="molecule type" value="Genomic_DNA"/>
</dbReference>
<dbReference type="Pfam" id="PF19463">
    <property type="entry name" value="DUF6000"/>
    <property type="match status" value="1"/>
</dbReference>
<accession>A0A061A7L5</accession>
<dbReference type="Proteomes" id="UP000756710">
    <property type="component" value="Unassembled WGS sequence"/>
</dbReference>
<evidence type="ECO:0000313" key="2">
    <source>
        <dbReference type="EMBL" id="MBP2066206.1"/>
    </source>
</evidence>
<dbReference type="GeneID" id="32468349"/>
<dbReference type="EMBL" id="LK022848">
    <property type="protein sequence ID" value="CDR13021.1"/>
    <property type="molecule type" value="Genomic_DNA"/>
</dbReference>
<sequence>MRHAHEDPESLTLVRRYVTPDRRYLKLGGSILRMTGSERTKFTRKLGEAAGDITPRELVTLLGGGWRERQTAAWLIAVAHRAEFRERLGELLLASEVCYAGQAYCVTLATFGTPADADLLVAYLDRYLPRPDLYYDQTAAIGALLHLDAKLGADQAARFLAPDGLWHQWIDGPPRKEHHDTPDSYREIISLFCVFADESARHCTASKR</sequence>
<gene>
    <name evidence="2" type="ORF">J2Z30_007254</name>
    <name evidence="1" type="ORF">SIRAN7867</name>
</gene>
<protein>
    <submittedName>
        <fullName evidence="1">Uncharacterized protein</fullName>
    </submittedName>
</protein>
<organism evidence="1">
    <name type="scientific">Streptomyces iranensis</name>
    <dbReference type="NCBI Taxonomy" id="576784"/>
    <lineage>
        <taxon>Bacteria</taxon>
        <taxon>Bacillati</taxon>
        <taxon>Actinomycetota</taxon>
        <taxon>Actinomycetes</taxon>
        <taxon>Kitasatosporales</taxon>
        <taxon>Streptomycetaceae</taxon>
        <taxon>Streptomyces</taxon>
        <taxon>Streptomyces violaceusniger group</taxon>
    </lineage>
</organism>
<evidence type="ECO:0000313" key="3">
    <source>
        <dbReference type="Proteomes" id="UP000756710"/>
    </source>
</evidence>
<keyword evidence="3" id="KW-1185">Reference proteome</keyword>
<proteinExistence type="predicted"/>
<dbReference type="AlphaFoldDB" id="A0A061A7L5"/>
<reference evidence="2 3" key="2">
    <citation type="submission" date="2021-03" db="EMBL/GenBank/DDBJ databases">
        <title>Genomic Encyclopedia of Type Strains, Phase IV (KMG-IV): sequencing the most valuable type-strain genomes for metagenomic binning, comparative biology and taxonomic classification.</title>
        <authorList>
            <person name="Goeker M."/>
        </authorList>
    </citation>
    <scope>NUCLEOTIDE SEQUENCE [LARGE SCALE GENOMIC DNA]</scope>
    <source>
        <strain evidence="2 3">DSM 41954</strain>
    </source>
</reference>
<evidence type="ECO:0000313" key="1">
    <source>
        <dbReference type="EMBL" id="CDR13021.1"/>
    </source>
</evidence>
<name>A0A061A7L5_9ACTN</name>